<organism evidence="2 3">
    <name type="scientific">Nonlabens ponticola</name>
    <dbReference type="NCBI Taxonomy" id="2496866"/>
    <lineage>
        <taxon>Bacteria</taxon>
        <taxon>Pseudomonadati</taxon>
        <taxon>Bacteroidota</taxon>
        <taxon>Flavobacteriia</taxon>
        <taxon>Flavobacteriales</taxon>
        <taxon>Flavobacteriaceae</taxon>
        <taxon>Nonlabens</taxon>
    </lineage>
</organism>
<dbReference type="AlphaFoldDB" id="A0A3S9MZM0"/>
<dbReference type="PROSITE" id="PS51257">
    <property type="entry name" value="PROKAR_LIPOPROTEIN"/>
    <property type="match status" value="1"/>
</dbReference>
<feature type="signal peptide" evidence="1">
    <location>
        <begin position="1"/>
        <end position="31"/>
    </location>
</feature>
<gene>
    <name evidence="2" type="ORF">EJ995_09755</name>
</gene>
<dbReference type="RefSeq" id="WP_126448024.1">
    <property type="nucleotide sequence ID" value="NZ_CP034549.1"/>
</dbReference>
<proteinExistence type="predicted"/>
<keyword evidence="1" id="KW-0732">Signal</keyword>
<reference evidence="2 3" key="1">
    <citation type="submission" date="2018-12" db="EMBL/GenBank/DDBJ databases">
        <title>Complete genome of Nonlabens sp. MJ115.</title>
        <authorList>
            <person name="Choi H.S."/>
            <person name="Jung J."/>
        </authorList>
    </citation>
    <scope>NUCLEOTIDE SEQUENCE [LARGE SCALE GENOMIC DNA]</scope>
    <source>
        <strain evidence="2 3">MJ115</strain>
    </source>
</reference>
<protein>
    <submittedName>
        <fullName evidence="2">Uncharacterized protein</fullName>
    </submittedName>
</protein>
<dbReference type="Proteomes" id="UP000279600">
    <property type="component" value="Chromosome"/>
</dbReference>
<dbReference type="OrthoDB" id="1452855at2"/>
<name>A0A3S9MZM0_9FLAO</name>
<evidence type="ECO:0000313" key="3">
    <source>
        <dbReference type="Proteomes" id="UP000279600"/>
    </source>
</evidence>
<dbReference type="EMBL" id="CP034549">
    <property type="protein sequence ID" value="AZQ44513.1"/>
    <property type="molecule type" value="Genomic_DNA"/>
</dbReference>
<keyword evidence="3" id="KW-1185">Reference proteome</keyword>
<evidence type="ECO:0000313" key="2">
    <source>
        <dbReference type="EMBL" id="AZQ44513.1"/>
    </source>
</evidence>
<feature type="chain" id="PRO_5019161908" evidence="1">
    <location>
        <begin position="32"/>
        <end position="116"/>
    </location>
</feature>
<sequence>MYFLLQRFKYIGILFTIFLCFLSSCSSDDDADNDMVNGTVVGPASCSTDAGDSAYSIEVDFFEYDIITATLPDQFKTEGINITFQMERSEEGIFICTANLFPEQFYKVTDVRLDDE</sequence>
<accession>A0A3S9MZM0</accession>
<evidence type="ECO:0000256" key="1">
    <source>
        <dbReference type="SAM" id="SignalP"/>
    </source>
</evidence>
<dbReference type="KEGG" id="noj:EJ995_09755"/>